<sequence>MNAPSDFDHRMRQCHAASLQALSPQTLARLRDARHGAGRARRPRGYAWLGASALAAVLAVVAAARLMPPSSLAVSSSATHQVLAVQATLPSDATDAYVSTADVLDQNPDLYVWLGASDTKME</sequence>
<evidence type="ECO:0000313" key="2">
    <source>
        <dbReference type="EMBL" id="TAA33405.1"/>
    </source>
</evidence>
<dbReference type="EMBL" id="SHMB01000001">
    <property type="protein sequence ID" value="TAA33405.1"/>
    <property type="molecule type" value="Genomic_DNA"/>
</dbReference>
<dbReference type="RefSeq" id="WP_130515883.1">
    <property type="nucleotide sequence ID" value="NZ_SHMA01000001.1"/>
</dbReference>
<dbReference type="AlphaFoldDB" id="A0A4Q8LRR6"/>
<dbReference type="Proteomes" id="UP000291286">
    <property type="component" value="Unassembled WGS sequence"/>
</dbReference>
<reference evidence="2 3" key="1">
    <citation type="submission" date="2019-02" db="EMBL/GenBank/DDBJ databases">
        <title>WGS of Pseudoxanthomonas species novum from clinical isolates.</title>
        <authorList>
            <person name="Bernier A.-M."/>
            <person name="Bernard K."/>
            <person name="Vachon A."/>
        </authorList>
    </citation>
    <scope>NUCLEOTIDE SEQUENCE [LARGE SCALE GENOMIC DNA]</scope>
    <source>
        <strain evidence="2 3">NML171202</strain>
    </source>
</reference>
<evidence type="ECO:0000256" key="1">
    <source>
        <dbReference type="SAM" id="Phobius"/>
    </source>
</evidence>
<evidence type="ECO:0000313" key="3">
    <source>
        <dbReference type="Proteomes" id="UP000291286"/>
    </source>
</evidence>
<proteinExistence type="predicted"/>
<keyword evidence="1" id="KW-0812">Transmembrane</keyword>
<organism evidence="2 3">
    <name type="scientific">Pseudoxanthomonas winnipegensis</name>
    <dbReference type="NCBI Taxonomy" id="2480810"/>
    <lineage>
        <taxon>Bacteria</taxon>
        <taxon>Pseudomonadati</taxon>
        <taxon>Pseudomonadota</taxon>
        <taxon>Gammaproteobacteria</taxon>
        <taxon>Lysobacterales</taxon>
        <taxon>Lysobacteraceae</taxon>
        <taxon>Pseudoxanthomonas</taxon>
    </lineage>
</organism>
<name>A0A4Q8LRR6_9GAMM</name>
<protein>
    <submittedName>
        <fullName evidence="2">Uncharacterized protein</fullName>
    </submittedName>
</protein>
<gene>
    <name evidence="2" type="ORF">EA661_03900</name>
</gene>
<comment type="caution">
    <text evidence="2">The sequence shown here is derived from an EMBL/GenBank/DDBJ whole genome shotgun (WGS) entry which is preliminary data.</text>
</comment>
<feature type="transmembrane region" description="Helical" evidence="1">
    <location>
        <begin position="46"/>
        <end position="67"/>
    </location>
</feature>
<accession>A0A4Q8LRR6</accession>
<keyword evidence="1" id="KW-1133">Transmembrane helix</keyword>
<keyword evidence="1" id="KW-0472">Membrane</keyword>